<dbReference type="AlphaFoldDB" id="A0A2P5FAF7"/>
<keyword evidence="3" id="KW-1185">Reference proteome</keyword>
<name>A0A2P5FAF7_TREOI</name>
<dbReference type="OrthoDB" id="10500076at2759"/>
<sequence length="129" mass="14337">MNFYASKVKNSFKVAKKEITRLNALFKKEYENAPSTNNDMLLLPTMTMNLLQGIGKTLHCKGSNNCQSKGYQIVSSRDAGHGEASATNVKRTRICRICHGVGYDARNCEKSPPSRRQHLRPSSSTISSD</sequence>
<feature type="compositionally biased region" description="Polar residues" evidence="1">
    <location>
        <begin position="120"/>
        <end position="129"/>
    </location>
</feature>
<evidence type="ECO:0000256" key="1">
    <source>
        <dbReference type="SAM" id="MobiDB-lite"/>
    </source>
</evidence>
<dbReference type="Proteomes" id="UP000237000">
    <property type="component" value="Unassembled WGS sequence"/>
</dbReference>
<evidence type="ECO:0000313" key="3">
    <source>
        <dbReference type="Proteomes" id="UP000237000"/>
    </source>
</evidence>
<dbReference type="EMBL" id="JXTC01000049">
    <property type="protein sequence ID" value="PON94763.1"/>
    <property type="molecule type" value="Genomic_DNA"/>
</dbReference>
<protein>
    <submittedName>
        <fullName evidence="2">Uncharacterized protein</fullName>
    </submittedName>
</protein>
<reference evidence="3" key="1">
    <citation type="submission" date="2016-06" db="EMBL/GenBank/DDBJ databases">
        <title>Parallel loss of symbiosis genes in relatives of nitrogen-fixing non-legume Parasponia.</title>
        <authorList>
            <person name="Van Velzen R."/>
            <person name="Holmer R."/>
            <person name="Bu F."/>
            <person name="Rutten L."/>
            <person name="Van Zeijl A."/>
            <person name="Liu W."/>
            <person name="Santuari L."/>
            <person name="Cao Q."/>
            <person name="Sharma T."/>
            <person name="Shen D."/>
            <person name="Roswanjaya Y."/>
            <person name="Wardhani T."/>
            <person name="Kalhor M.S."/>
            <person name="Jansen J."/>
            <person name="Van den Hoogen J."/>
            <person name="Gungor B."/>
            <person name="Hartog M."/>
            <person name="Hontelez J."/>
            <person name="Verver J."/>
            <person name="Yang W.-C."/>
            <person name="Schijlen E."/>
            <person name="Repin R."/>
            <person name="Schilthuizen M."/>
            <person name="Schranz E."/>
            <person name="Heidstra R."/>
            <person name="Miyata K."/>
            <person name="Fedorova E."/>
            <person name="Kohlen W."/>
            <person name="Bisseling T."/>
            <person name="Smit S."/>
            <person name="Geurts R."/>
        </authorList>
    </citation>
    <scope>NUCLEOTIDE SEQUENCE [LARGE SCALE GENOMIC DNA]</scope>
    <source>
        <strain evidence="3">cv. RG33-2</strain>
    </source>
</reference>
<dbReference type="InParanoid" id="A0A2P5FAF7"/>
<evidence type="ECO:0000313" key="2">
    <source>
        <dbReference type="EMBL" id="PON94763.1"/>
    </source>
</evidence>
<gene>
    <name evidence="2" type="ORF">TorRG33x02_095460</name>
</gene>
<comment type="caution">
    <text evidence="2">The sequence shown here is derived from an EMBL/GenBank/DDBJ whole genome shotgun (WGS) entry which is preliminary data.</text>
</comment>
<feature type="region of interest" description="Disordered" evidence="1">
    <location>
        <begin position="109"/>
        <end position="129"/>
    </location>
</feature>
<organism evidence="2 3">
    <name type="scientific">Trema orientale</name>
    <name type="common">Charcoal tree</name>
    <name type="synonym">Celtis orientalis</name>
    <dbReference type="NCBI Taxonomy" id="63057"/>
    <lineage>
        <taxon>Eukaryota</taxon>
        <taxon>Viridiplantae</taxon>
        <taxon>Streptophyta</taxon>
        <taxon>Embryophyta</taxon>
        <taxon>Tracheophyta</taxon>
        <taxon>Spermatophyta</taxon>
        <taxon>Magnoliopsida</taxon>
        <taxon>eudicotyledons</taxon>
        <taxon>Gunneridae</taxon>
        <taxon>Pentapetalae</taxon>
        <taxon>rosids</taxon>
        <taxon>fabids</taxon>
        <taxon>Rosales</taxon>
        <taxon>Cannabaceae</taxon>
        <taxon>Trema</taxon>
    </lineage>
</organism>
<accession>A0A2P5FAF7</accession>
<proteinExistence type="predicted"/>